<feature type="compositionally biased region" description="Polar residues" evidence="1">
    <location>
        <begin position="107"/>
        <end position="127"/>
    </location>
</feature>
<protein>
    <recommendedName>
        <fullName evidence="2">ASX DEUBAD domain-containing protein</fullName>
    </recommendedName>
</protein>
<feature type="compositionally biased region" description="Polar residues" evidence="1">
    <location>
        <begin position="71"/>
        <end position="83"/>
    </location>
</feature>
<gene>
    <name evidence="3" type="ORF">T440DRAFT_200690</name>
</gene>
<proteinExistence type="predicted"/>
<evidence type="ECO:0000313" key="4">
    <source>
        <dbReference type="Proteomes" id="UP000799423"/>
    </source>
</evidence>
<feature type="compositionally biased region" description="Polar residues" evidence="1">
    <location>
        <begin position="28"/>
        <end position="39"/>
    </location>
</feature>
<name>A0A6A7BHS9_9PLEO</name>
<reference evidence="3" key="1">
    <citation type="submission" date="2020-01" db="EMBL/GenBank/DDBJ databases">
        <authorList>
            <consortium name="DOE Joint Genome Institute"/>
            <person name="Haridas S."/>
            <person name="Albert R."/>
            <person name="Binder M."/>
            <person name="Bloem J."/>
            <person name="Labutti K."/>
            <person name="Salamov A."/>
            <person name="Andreopoulos B."/>
            <person name="Baker S.E."/>
            <person name="Barry K."/>
            <person name="Bills G."/>
            <person name="Bluhm B.H."/>
            <person name="Cannon C."/>
            <person name="Castanera R."/>
            <person name="Culley D.E."/>
            <person name="Daum C."/>
            <person name="Ezra D."/>
            <person name="Gonzalez J.B."/>
            <person name="Henrissat B."/>
            <person name="Kuo A."/>
            <person name="Liang C."/>
            <person name="Lipzen A."/>
            <person name="Lutzoni F."/>
            <person name="Magnuson J."/>
            <person name="Mondo S."/>
            <person name="Nolan M."/>
            <person name="Ohm R."/>
            <person name="Pangilinan J."/>
            <person name="Park H.-J."/>
            <person name="Ramirez L."/>
            <person name="Alfaro M."/>
            <person name="Sun H."/>
            <person name="Tritt A."/>
            <person name="Yoshinaga Y."/>
            <person name="Zwiers L.-H."/>
            <person name="Turgeon B.G."/>
            <person name="Goodwin S.B."/>
            <person name="Spatafora J.W."/>
            <person name="Crous P.W."/>
            <person name="Grigoriev I.V."/>
        </authorList>
    </citation>
    <scope>NUCLEOTIDE SEQUENCE</scope>
    <source>
        <strain evidence="3">IPT5</strain>
    </source>
</reference>
<feature type="compositionally biased region" description="Low complexity" evidence="1">
    <location>
        <begin position="1"/>
        <end position="13"/>
    </location>
</feature>
<evidence type="ECO:0000256" key="1">
    <source>
        <dbReference type="SAM" id="MobiDB-lite"/>
    </source>
</evidence>
<dbReference type="OrthoDB" id="2289918at2759"/>
<dbReference type="Pfam" id="PF13919">
    <property type="entry name" value="ASXH"/>
    <property type="match status" value="1"/>
</dbReference>
<feature type="compositionally biased region" description="Low complexity" evidence="1">
    <location>
        <begin position="40"/>
        <end position="56"/>
    </location>
</feature>
<dbReference type="InterPro" id="IPR028020">
    <property type="entry name" value="ASX_DEUBAD_dom"/>
</dbReference>
<dbReference type="EMBL" id="MU006291">
    <property type="protein sequence ID" value="KAF2854990.1"/>
    <property type="molecule type" value="Genomic_DNA"/>
</dbReference>
<organism evidence="3 4">
    <name type="scientific">Plenodomus tracheiphilus IPT5</name>
    <dbReference type="NCBI Taxonomy" id="1408161"/>
    <lineage>
        <taxon>Eukaryota</taxon>
        <taxon>Fungi</taxon>
        <taxon>Dikarya</taxon>
        <taxon>Ascomycota</taxon>
        <taxon>Pezizomycotina</taxon>
        <taxon>Dothideomycetes</taxon>
        <taxon>Pleosporomycetidae</taxon>
        <taxon>Pleosporales</taxon>
        <taxon>Pleosporineae</taxon>
        <taxon>Leptosphaeriaceae</taxon>
        <taxon>Plenodomus</taxon>
    </lineage>
</organism>
<dbReference type="Proteomes" id="UP000799423">
    <property type="component" value="Unassembled WGS sequence"/>
</dbReference>
<evidence type="ECO:0000259" key="2">
    <source>
        <dbReference type="Pfam" id="PF13919"/>
    </source>
</evidence>
<feature type="domain" description="ASX DEUBAD" evidence="2">
    <location>
        <begin position="188"/>
        <end position="312"/>
    </location>
</feature>
<evidence type="ECO:0000313" key="3">
    <source>
        <dbReference type="EMBL" id="KAF2854990.1"/>
    </source>
</evidence>
<sequence>MSQCSSILSSSPSFTREMMSPIAPSYPTPSSAQSEQVKLSSPSAHASPPSTTTSTSNDSVQAAPASLKLSDPTTRKTNVTCPSEPNPKRNHYEVGGEENEDIEHPQKYQTTSQGVNVDVATPSTDQATPSKTKSTSKKTCPQPPTNANRPSRARKPPKQFWVNDDEQKVEPTKASVLNKKPVSKVFDPIFITSNSTSRLGKADVYHMLLEDLAWTSLTRSQQEDLLSMLPPSVADQEVLNKVTAADEDIARPSVFTLSNDCFRTDVAKFKEDLKNGHLAKTWQASAEQAVVERATGKYDEWKAEEAELWWGQKSK</sequence>
<feature type="region of interest" description="Disordered" evidence="1">
    <location>
        <begin position="1"/>
        <end position="172"/>
    </location>
</feature>
<dbReference type="AlphaFoldDB" id="A0A6A7BHS9"/>
<feature type="compositionally biased region" description="Low complexity" evidence="1">
    <location>
        <begin position="128"/>
        <end position="140"/>
    </location>
</feature>
<keyword evidence="4" id="KW-1185">Reference proteome</keyword>
<accession>A0A6A7BHS9</accession>